<dbReference type="GO" id="GO:0050930">
    <property type="term" value="P:induction of positive chemotaxis"/>
    <property type="evidence" value="ECO:0007669"/>
    <property type="project" value="InterPro"/>
</dbReference>
<dbReference type="InterPro" id="IPR055287">
    <property type="entry name" value="IL-16-like"/>
</dbReference>
<evidence type="ECO:0000259" key="2">
    <source>
        <dbReference type="PROSITE" id="PS50106"/>
    </source>
</evidence>
<dbReference type="PANTHER" id="PTHR48484:SF1">
    <property type="entry name" value="DENTIN SIALOPHOSPHOPROTEIN"/>
    <property type="match status" value="1"/>
</dbReference>
<dbReference type="Pfam" id="PF00595">
    <property type="entry name" value="PDZ"/>
    <property type="match status" value="2"/>
</dbReference>
<dbReference type="Proteomes" id="UP000007635">
    <property type="component" value="Chromosome XX"/>
</dbReference>
<dbReference type="Gene3D" id="2.30.42.10">
    <property type="match status" value="2"/>
</dbReference>
<evidence type="ECO:0000256" key="1">
    <source>
        <dbReference type="SAM" id="MobiDB-lite"/>
    </source>
</evidence>
<dbReference type="SMART" id="SM00228">
    <property type="entry name" value="PDZ"/>
    <property type="match status" value="2"/>
</dbReference>
<protein>
    <recommendedName>
        <fullName evidence="2">PDZ domain-containing protein</fullName>
    </recommendedName>
</protein>
<feature type="compositionally biased region" description="Basic and acidic residues" evidence="1">
    <location>
        <begin position="48"/>
        <end position="77"/>
    </location>
</feature>
<organism evidence="3 4">
    <name type="scientific">Gasterosteus aculeatus aculeatus</name>
    <name type="common">three-spined stickleback</name>
    <dbReference type="NCBI Taxonomy" id="481459"/>
    <lineage>
        <taxon>Eukaryota</taxon>
        <taxon>Metazoa</taxon>
        <taxon>Chordata</taxon>
        <taxon>Craniata</taxon>
        <taxon>Vertebrata</taxon>
        <taxon>Euteleostomi</taxon>
        <taxon>Actinopterygii</taxon>
        <taxon>Neopterygii</taxon>
        <taxon>Teleostei</taxon>
        <taxon>Neoteleostei</taxon>
        <taxon>Acanthomorphata</taxon>
        <taxon>Eupercaria</taxon>
        <taxon>Perciformes</taxon>
        <taxon>Cottioidei</taxon>
        <taxon>Gasterosteales</taxon>
        <taxon>Gasterosteidae</taxon>
        <taxon>Gasterosteus</taxon>
    </lineage>
</organism>
<feature type="compositionally biased region" description="Basic residues" evidence="1">
    <location>
        <begin position="646"/>
        <end position="656"/>
    </location>
</feature>
<feature type="compositionally biased region" description="Polar residues" evidence="1">
    <location>
        <begin position="829"/>
        <end position="838"/>
    </location>
</feature>
<feature type="compositionally biased region" description="Basic and acidic residues" evidence="1">
    <location>
        <begin position="180"/>
        <end position="193"/>
    </location>
</feature>
<feature type="domain" description="PDZ" evidence="2">
    <location>
        <begin position="1036"/>
        <end position="1104"/>
    </location>
</feature>
<reference evidence="3" key="2">
    <citation type="submission" date="2025-08" db="UniProtKB">
        <authorList>
            <consortium name="Ensembl"/>
        </authorList>
    </citation>
    <scope>IDENTIFICATION</scope>
</reference>
<dbReference type="GO" id="GO:0030595">
    <property type="term" value="P:leukocyte chemotaxis"/>
    <property type="evidence" value="ECO:0007669"/>
    <property type="project" value="TreeGrafter"/>
</dbReference>
<feature type="region of interest" description="Disordered" evidence="1">
    <location>
        <begin position="27"/>
        <end position="164"/>
    </location>
</feature>
<feature type="compositionally biased region" description="Basic and acidic residues" evidence="1">
    <location>
        <begin position="140"/>
        <end position="164"/>
    </location>
</feature>
<reference evidence="3 4" key="1">
    <citation type="journal article" date="2021" name="G3 (Bethesda)">
        <title>Improved contiguity of the threespine stickleback genome using long-read sequencing.</title>
        <authorList>
            <person name="Nath S."/>
            <person name="Shaw D.E."/>
            <person name="White M.A."/>
        </authorList>
    </citation>
    <scope>NUCLEOTIDE SEQUENCE [LARGE SCALE GENOMIC DNA]</scope>
    <source>
        <strain evidence="3 4">Lake Benthic</strain>
    </source>
</reference>
<feature type="compositionally biased region" description="Basic and acidic residues" evidence="1">
    <location>
        <begin position="90"/>
        <end position="103"/>
    </location>
</feature>
<feature type="domain" description="PDZ" evidence="2">
    <location>
        <begin position="922"/>
        <end position="993"/>
    </location>
</feature>
<feature type="compositionally biased region" description="Basic and acidic residues" evidence="1">
    <location>
        <begin position="423"/>
        <end position="440"/>
    </location>
</feature>
<feature type="compositionally biased region" description="Polar residues" evidence="1">
    <location>
        <begin position="686"/>
        <end position="700"/>
    </location>
</feature>
<dbReference type="InterPro" id="IPR001478">
    <property type="entry name" value="PDZ"/>
</dbReference>
<dbReference type="AlphaFoldDB" id="A0AAQ4Q9F8"/>
<dbReference type="GO" id="GO:0005125">
    <property type="term" value="F:cytokine activity"/>
    <property type="evidence" value="ECO:0007669"/>
    <property type="project" value="InterPro"/>
</dbReference>
<feature type="compositionally biased region" description="Polar residues" evidence="1">
    <location>
        <begin position="206"/>
        <end position="217"/>
    </location>
</feature>
<dbReference type="GO" id="GO:0042609">
    <property type="term" value="F:CD4 receptor binding"/>
    <property type="evidence" value="ECO:0007669"/>
    <property type="project" value="TreeGrafter"/>
</dbReference>
<proteinExistence type="predicted"/>
<dbReference type="InterPro" id="IPR036034">
    <property type="entry name" value="PDZ_sf"/>
</dbReference>
<feature type="compositionally biased region" description="Basic and acidic residues" evidence="1">
    <location>
        <begin position="380"/>
        <end position="399"/>
    </location>
</feature>
<feature type="compositionally biased region" description="Basic and acidic residues" evidence="1">
    <location>
        <begin position="458"/>
        <end position="477"/>
    </location>
</feature>
<dbReference type="SUPFAM" id="SSF50156">
    <property type="entry name" value="PDZ domain-like"/>
    <property type="match status" value="2"/>
</dbReference>
<name>A0AAQ4Q9F8_GASAC</name>
<feature type="region of interest" description="Disordered" evidence="1">
    <location>
        <begin position="807"/>
        <end position="838"/>
    </location>
</feature>
<evidence type="ECO:0000313" key="4">
    <source>
        <dbReference type="Proteomes" id="UP000007635"/>
    </source>
</evidence>
<dbReference type="GeneTree" id="ENSGT00940000156178"/>
<accession>A0AAQ4Q9F8</accession>
<feature type="region of interest" description="Disordered" evidence="1">
    <location>
        <begin position="180"/>
        <end position="257"/>
    </location>
</feature>
<feature type="compositionally biased region" description="Polar residues" evidence="1">
    <location>
        <begin position="109"/>
        <end position="127"/>
    </location>
</feature>
<sequence>MDLSMLPAPVREYDNQRTGERFTVRSANSPSYSLASRPGVGKPSGFLEDERKSADEVGKRERYRTNTDTDVTTKEGDCTVTGYQARTGSRSREKGHCEKEDTPGYKISTELNQNGTAATTVPGSATDMSRKCNAASESQGRTHERRFNREGRSMSLDRRVWPSSPDRGRIADAFMLQTKRGEEKRRTEFEGPRGRMKSPIKAYNPAGTSDVQESSPVSHMRHTLDRTSKGKSLPTRLRSLSGSGPGVRGTDLFGPEGGQSIGERIEKLFGSAGLGKPEDCFSTTATSHPKETSAFSSISPQQMSYEMASGGTFPRRFSSGENRSVSPWHRRKSITWTGEDTTCPEASFVPQTSRTSERRSGVQGQGPIQSRYSEVGGGHRGLEEKGFGSLDRARGRDSKAAQIRSARATAGITAPPHSNSSSEEERSVSLRDLSGSREGKAMGSGSKDQGETNGTHGTPRERTERLEEQGEKTDHVTSEITELKMSSSDEEVFDPSPQKVTRKSPQKNKFSASAASVRNKIHQFEALTQRAQGLAAGQALMSRRAFSVPTHFSRLNEGVKKSGSEKAIGGSKYRWEGLKEGGEADDETEDKLKGKISLGSNRSFSVDEIGLRSGREENKGKEMDSNNICADFGKYSNLKTTLKIPLKRGAQRKHKNFNKDEIDSHTTSSCKEQSEETLFSHLPDSTGGQETTTARLTSPVNDEDKTPTNSPYISPVLTPTAQPENILPGAHSNNESTSVLTAAAGIPKQDSWLPPRPLASSSHSNLPGLISPDFNTAHAHEKKQLLDLNAWVAGLKPDIVLWDHNEDDYEDDDKSTQRDEDSNYDSDSGESSVTITSNMSQSDHKSFCVSLADLRNFAGVDCESENDIDEWQSTGGRRTASLSSDMSAFSSVSVMPSEKLDKLLEDVMSAGDSTQDCNDVQVVVLHKDVGVGMGFSMAGGVDQNKPVTVHKVFPSGVAAQEGSIREGDLVLSINGTTLCSYTHWEAVRVLRRAKTREMGVVVFRRGGMSSVCKKPAETNTPEQTQTQFNETGQNVCVRLEKNTRDLGFSLEGGVGSISGNRPLTIQKIFQGGPVDKVRPGDEVEQIDGTSVVGMRRLEAWTLIRGLPPGPVDVQFVGLHNPSGVRSSVKRSHSDIFLSGDKRIFPVNFLTQKQQSPR</sequence>
<feature type="region of interest" description="Disordered" evidence="1">
    <location>
        <begin position="646"/>
        <end position="714"/>
    </location>
</feature>
<feature type="region of interest" description="Disordered" evidence="1">
    <location>
        <begin position="307"/>
        <end position="514"/>
    </location>
</feature>
<evidence type="ECO:0000313" key="3">
    <source>
        <dbReference type="Ensembl" id="ENSGACP00000047886.1"/>
    </source>
</evidence>
<reference evidence="3" key="3">
    <citation type="submission" date="2025-09" db="UniProtKB">
        <authorList>
            <consortium name="Ensembl"/>
        </authorList>
    </citation>
    <scope>IDENTIFICATION</scope>
</reference>
<dbReference type="Ensembl" id="ENSGACT00000080497.1">
    <property type="protein sequence ID" value="ENSGACP00000047886.1"/>
    <property type="gene ID" value="ENSGACG00000035957.1"/>
</dbReference>
<dbReference type="CDD" id="cd06762">
    <property type="entry name" value="PDZ6_PDZD2-PDZ3_hPro-IL-16-like"/>
    <property type="match status" value="1"/>
</dbReference>
<keyword evidence="4" id="KW-1185">Reference proteome</keyword>
<dbReference type="PROSITE" id="PS50106">
    <property type="entry name" value="PDZ"/>
    <property type="match status" value="2"/>
</dbReference>
<dbReference type="PANTHER" id="PTHR48484">
    <property type="entry name" value="PRO-INTERLEUKIN-16"/>
    <property type="match status" value="1"/>
</dbReference>